<dbReference type="EMBL" id="CP108021">
    <property type="protein sequence ID" value="WUM22060.1"/>
    <property type="molecule type" value="Genomic_DNA"/>
</dbReference>
<dbReference type="AlphaFoldDB" id="A0AAU4K7L4"/>
<dbReference type="InterPro" id="IPR032710">
    <property type="entry name" value="NTF2-like_dom_sf"/>
</dbReference>
<keyword evidence="3" id="KW-1185">Reference proteome</keyword>
<dbReference type="NCBIfam" id="TIGR02246">
    <property type="entry name" value="SgcJ/EcaC family oxidoreductase"/>
    <property type="match status" value="1"/>
</dbReference>
<reference evidence="2 3" key="1">
    <citation type="submission" date="2022-10" db="EMBL/GenBank/DDBJ databases">
        <title>The complete genomes of actinobacterial strains from the NBC collection.</title>
        <authorList>
            <person name="Joergensen T.S."/>
            <person name="Alvarez Arevalo M."/>
            <person name="Sterndorff E.B."/>
            <person name="Faurdal D."/>
            <person name="Vuksanovic O."/>
            <person name="Mourched A.-S."/>
            <person name="Charusanti P."/>
            <person name="Shaw S."/>
            <person name="Blin K."/>
            <person name="Weber T."/>
        </authorList>
    </citation>
    <scope>NUCLEOTIDE SEQUENCE [LARGE SCALE GENOMIC DNA]</scope>
    <source>
        <strain evidence="2 3">NBC_00319</strain>
    </source>
</reference>
<feature type="domain" description="DUF4440" evidence="1">
    <location>
        <begin position="22"/>
        <end position="127"/>
    </location>
</feature>
<protein>
    <submittedName>
        <fullName evidence="2">SgcJ/EcaC family oxidoreductase</fullName>
    </submittedName>
</protein>
<evidence type="ECO:0000313" key="2">
    <source>
        <dbReference type="EMBL" id="WUM22060.1"/>
    </source>
</evidence>
<proteinExistence type="predicted"/>
<accession>A0AAU4K7L4</accession>
<evidence type="ECO:0000313" key="3">
    <source>
        <dbReference type="Proteomes" id="UP001432128"/>
    </source>
</evidence>
<dbReference type="Gene3D" id="3.10.450.50">
    <property type="match status" value="1"/>
</dbReference>
<dbReference type="Pfam" id="PF14534">
    <property type="entry name" value="DUF4440"/>
    <property type="match status" value="1"/>
</dbReference>
<dbReference type="InterPro" id="IPR011944">
    <property type="entry name" value="Steroid_delta5-4_isomerase"/>
</dbReference>
<dbReference type="SUPFAM" id="SSF54427">
    <property type="entry name" value="NTF2-like"/>
    <property type="match status" value="1"/>
</dbReference>
<gene>
    <name evidence="2" type="ORF">OG579_09955</name>
</gene>
<dbReference type="InterPro" id="IPR027843">
    <property type="entry name" value="DUF4440"/>
</dbReference>
<name>A0AAU4K7L4_9NOCA</name>
<organism evidence="2 3">
    <name type="scientific">Williamsia herbipolensis</name>
    <dbReference type="NCBI Taxonomy" id="1603258"/>
    <lineage>
        <taxon>Bacteria</taxon>
        <taxon>Bacillati</taxon>
        <taxon>Actinomycetota</taxon>
        <taxon>Actinomycetes</taxon>
        <taxon>Mycobacteriales</taxon>
        <taxon>Nocardiaceae</taxon>
        <taxon>Williamsia</taxon>
    </lineage>
</organism>
<dbReference type="Proteomes" id="UP001432128">
    <property type="component" value="Chromosome"/>
</dbReference>
<sequence length="143" mass="15556">MDIDKNRTLRPTLDSGEHRDAITDLIDHLQRGHDTGDADTYDGVFAGDVLWGSPKGRVLQGFASLNAIHRTQLTGTPASPASVFELAQASAPTDDVVIAQIRRRAINGAFSEMAMYVLVRRDGMWWLAAGQNTPITDLLPAVD</sequence>
<evidence type="ECO:0000259" key="1">
    <source>
        <dbReference type="Pfam" id="PF14534"/>
    </source>
</evidence>
<dbReference type="KEGG" id="whr:OG579_09955"/>
<dbReference type="RefSeq" id="WP_328858994.1">
    <property type="nucleotide sequence ID" value="NZ_CP108021.1"/>
</dbReference>